<evidence type="ECO:0000313" key="4">
    <source>
        <dbReference type="EMBL" id="RLK57076.1"/>
    </source>
</evidence>
<dbReference type="AlphaFoldDB" id="A0A3N1KE99"/>
<evidence type="ECO:0000256" key="1">
    <source>
        <dbReference type="SAM" id="Phobius"/>
    </source>
</evidence>
<comment type="caution">
    <text evidence="2">The sequence shown here is derived from an EMBL/GenBank/DDBJ whole genome shotgun (WGS) entry which is preliminary data.</text>
</comment>
<gene>
    <name evidence="4" type="ORF">BCL79_1480</name>
    <name evidence="2" type="ORF">F9K92_09240</name>
    <name evidence="3" type="ORF">M2412_000524</name>
</gene>
<organism evidence="2 6">
    <name type="scientific">Stenotrophomonas rhizophila</name>
    <dbReference type="NCBI Taxonomy" id="216778"/>
    <lineage>
        <taxon>Bacteria</taxon>
        <taxon>Pseudomonadati</taxon>
        <taxon>Pseudomonadota</taxon>
        <taxon>Gammaproteobacteria</taxon>
        <taxon>Lysobacterales</taxon>
        <taxon>Lysobacteraceae</taxon>
        <taxon>Stenotrophomonas</taxon>
    </lineage>
</organism>
<dbReference type="Proteomes" id="UP001320691">
    <property type="component" value="Unassembled WGS sequence"/>
</dbReference>
<evidence type="ECO:0000313" key="5">
    <source>
        <dbReference type="Proteomes" id="UP000274786"/>
    </source>
</evidence>
<dbReference type="OrthoDB" id="5976163at2"/>
<dbReference type="EMBL" id="WELC01000010">
    <property type="protein sequence ID" value="KAB7630541.1"/>
    <property type="molecule type" value="Genomic_DNA"/>
</dbReference>
<evidence type="ECO:0000313" key="3">
    <source>
        <dbReference type="EMBL" id="MCS4278563.1"/>
    </source>
</evidence>
<proteinExistence type="predicted"/>
<keyword evidence="1" id="KW-1133">Transmembrane helix</keyword>
<keyword evidence="1" id="KW-0812">Transmembrane</keyword>
<evidence type="ECO:0000313" key="2">
    <source>
        <dbReference type="EMBL" id="KAB7630541.1"/>
    </source>
</evidence>
<protein>
    <recommendedName>
        <fullName evidence="7">Transmembrane protein</fullName>
    </recommendedName>
</protein>
<evidence type="ECO:0000313" key="6">
    <source>
        <dbReference type="Proteomes" id="UP000449004"/>
    </source>
</evidence>
<evidence type="ECO:0008006" key="7">
    <source>
        <dbReference type="Google" id="ProtNLM"/>
    </source>
</evidence>
<accession>A0A3N1KE99</accession>
<dbReference type="EMBL" id="RCDC01000004">
    <property type="protein sequence ID" value="RLK57076.1"/>
    <property type="molecule type" value="Genomic_DNA"/>
</dbReference>
<feature type="transmembrane region" description="Helical" evidence="1">
    <location>
        <begin position="27"/>
        <end position="58"/>
    </location>
</feature>
<reference evidence="2 6" key="2">
    <citation type="submission" date="2019-10" db="EMBL/GenBank/DDBJ databases">
        <title>Halotolerant bacteria associated to Saharan-endemic halophytes Stipa tenacissima L. and Atriplex halimus L mitigate salt stress and promote growth of tomato plants.</title>
        <authorList>
            <person name="Dif G."/>
        </authorList>
    </citation>
    <scope>NUCLEOTIDE SEQUENCE [LARGE SCALE GENOMIC DNA]</scope>
    <source>
        <strain evidence="2 6">IS26</strain>
    </source>
</reference>
<dbReference type="EMBL" id="JANUEK010000001">
    <property type="protein sequence ID" value="MCS4278563.1"/>
    <property type="molecule type" value="Genomic_DNA"/>
</dbReference>
<sequence length="91" mass="10106">MYSRIFQFNQFRALFAPRKPRHPLVRVAVGLLGLAILAALVFVGVFVGAAMIIAGLAWKLLAQRKSARTVPSQVVDGEYRVVRKQALPMSR</sequence>
<keyword evidence="1" id="KW-0472">Membrane</keyword>
<dbReference type="Proteomes" id="UP000449004">
    <property type="component" value="Unassembled WGS sequence"/>
</dbReference>
<reference evidence="4 5" key="1">
    <citation type="submission" date="2018-10" db="EMBL/GenBank/DDBJ databases">
        <title>Comparative analysis of microorganisms from saline springs in Andes Mountain Range, Colombia.</title>
        <authorList>
            <person name="Rubin E."/>
        </authorList>
    </citation>
    <scope>NUCLEOTIDE SEQUENCE [LARGE SCALE GENOMIC DNA]</scope>
    <source>
        <strain evidence="4 5">USBA GBX 843</strain>
    </source>
</reference>
<reference evidence="3" key="3">
    <citation type="submission" date="2022-08" db="EMBL/GenBank/DDBJ databases">
        <title>Genomic analyses of the natural microbiome of Caenorhabditis elegans.</title>
        <authorList>
            <person name="Samuel B."/>
        </authorList>
    </citation>
    <scope>NUCLEOTIDE SEQUENCE</scope>
    <source>
        <strain evidence="3">BIGb0277</strain>
    </source>
</reference>
<name>A0A3N1KE99_9GAMM</name>
<dbReference type="RefSeq" id="WP_121039319.1">
    <property type="nucleotide sequence ID" value="NZ_JANUEK010000001.1"/>
</dbReference>
<dbReference type="Proteomes" id="UP000274786">
    <property type="component" value="Unassembled WGS sequence"/>
</dbReference>